<dbReference type="Proteomes" id="UP000215506">
    <property type="component" value="Unassembled WGS sequence"/>
</dbReference>
<reference evidence="1 2" key="1">
    <citation type="submission" date="2017-07" db="EMBL/GenBank/DDBJ databases">
        <title>First draft Genome Sequence of Nocardia cerradoensis isolated from human infection.</title>
        <authorList>
            <person name="Carrasco G."/>
        </authorList>
    </citation>
    <scope>NUCLEOTIDE SEQUENCE [LARGE SCALE GENOMIC DNA]</scope>
    <source>
        <strain evidence="1 2">CNM20130759</strain>
    </source>
</reference>
<comment type="caution">
    <text evidence="1">The sequence shown here is derived from an EMBL/GenBank/DDBJ whole genome shotgun (WGS) entry which is preliminary data.</text>
</comment>
<name>A0A231GUJ2_9NOCA</name>
<accession>A0A231GUJ2</accession>
<evidence type="ECO:0000313" key="2">
    <source>
        <dbReference type="Proteomes" id="UP000215506"/>
    </source>
</evidence>
<protein>
    <submittedName>
        <fullName evidence="1">Uncharacterized protein</fullName>
    </submittedName>
</protein>
<keyword evidence="2" id="KW-1185">Reference proteome</keyword>
<proteinExistence type="predicted"/>
<dbReference type="EMBL" id="NGAF01000035">
    <property type="protein sequence ID" value="OXR40276.1"/>
    <property type="molecule type" value="Genomic_DNA"/>
</dbReference>
<evidence type="ECO:0000313" key="1">
    <source>
        <dbReference type="EMBL" id="OXR40276.1"/>
    </source>
</evidence>
<sequence length="60" mass="5808">MLAEDGVGGGVGEAGQQCFGVVVEAGEGVGAESVFGGDADRVEVDVDGATEPTVRVEGVA</sequence>
<dbReference type="AlphaFoldDB" id="A0A231GUJ2"/>
<gene>
    <name evidence="1" type="ORF">B7C42_07614</name>
</gene>
<organism evidence="1 2">
    <name type="scientific">Nocardia cerradoensis</name>
    <dbReference type="NCBI Taxonomy" id="85688"/>
    <lineage>
        <taxon>Bacteria</taxon>
        <taxon>Bacillati</taxon>
        <taxon>Actinomycetota</taxon>
        <taxon>Actinomycetes</taxon>
        <taxon>Mycobacteriales</taxon>
        <taxon>Nocardiaceae</taxon>
        <taxon>Nocardia</taxon>
    </lineage>
</organism>